<organism evidence="6 7">
    <name type="scientific">Sphingopyxis panaciterrulae</name>
    <dbReference type="NCBI Taxonomy" id="462372"/>
    <lineage>
        <taxon>Bacteria</taxon>
        <taxon>Pseudomonadati</taxon>
        <taxon>Pseudomonadota</taxon>
        <taxon>Alphaproteobacteria</taxon>
        <taxon>Sphingomonadales</taxon>
        <taxon>Sphingomonadaceae</taxon>
        <taxon>Sphingopyxis</taxon>
    </lineage>
</organism>
<reference evidence="6 7" key="1">
    <citation type="submission" date="2020-08" db="EMBL/GenBank/DDBJ databases">
        <title>Genomic Encyclopedia of Type Strains, Phase IV (KMG-IV): sequencing the most valuable type-strain genomes for metagenomic binning, comparative biology and taxonomic classification.</title>
        <authorList>
            <person name="Goeker M."/>
        </authorList>
    </citation>
    <scope>NUCLEOTIDE SEQUENCE [LARGE SCALE GENOMIC DNA]</scope>
    <source>
        <strain evidence="6 7">DSM 27163</strain>
    </source>
</reference>
<dbReference type="Gene3D" id="1.10.357.10">
    <property type="entry name" value="Tetracycline Repressor, domain 2"/>
    <property type="match status" value="1"/>
</dbReference>
<dbReference type="PANTHER" id="PTHR30055:SF234">
    <property type="entry name" value="HTH-TYPE TRANSCRIPTIONAL REGULATOR BETI"/>
    <property type="match status" value="1"/>
</dbReference>
<comment type="caution">
    <text evidence="6">The sequence shown here is derived from an EMBL/GenBank/DDBJ whole genome shotgun (WGS) entry which is preliminary data.</text>
</comment>
<dbReference type="Proteomes" id="UP000537161">
    <property type="component" value="Unassembled WGS sequence"/>
</dbReference>
<feature type="DNA-binding region" description="H-T-H motif" evidence="4">
    <location>
        <begin position="41"/>
        <end position="60"/>
    </location>
</feature>
<dbReference type="InterPro" id="IPR050109">
    <property type="entry name" value="HTH-type_TetR-like_transc_reg"/>
</dbReference>
<evidence type="ECO:0000256" key="4">
    <source>
        <dbReference type="PROSITE-ProRule" id="PRU00335"/>
    </source>
</evidence>
<keyword evidence="2 4" id="KW-0238">DNA-binding</keyword>
<evidence type="ECO:0000256" key="1">
    <source>
        <dbReference type="ARBA" id="ARBA00023015"/>
    </source>
</evidence>
<evidence type="ECO:0000256" key="3">
    <source>
        <dbReference type="ARBA" id="ARBA00023163"/>
    </source>
</evidence>
<keyword evidence="1" id="KW-0805">Transcription regulation</keyword>
<dbReference type="GO" id="GO:0000976">
    <property type="term" value="F:transcription cis-regulatory region binding"/>
    <property type="evidence" value="ECO:0007669"/>
    <property type="project" value="TreeGrafter"/>
</dbReference>
<dbReference type="Pfam" id="PF19352">
    <property type="entry name" value="TetR_C_38"/>
    <property type="match status" value="1"/>
</dbReference>
<dbReference type="Pfam" id="PF00440">
    <property type="entry name" value="TetR_N"/>
    <property type="match status" value="1"/>
</dbReference>
<evidence type="ECO:0000313" key="6">
    <source>
        <dbReference type="EMBL" id="MBB5707458.1"/>
    </source>
</evidence>
<dbReference type="PANTHER" id="PTHR30055">
    <property type="entry name" value="HTH-TYPE TRANSCRIPTIONAL REGULATOR RUTR"/>
    <property type="match status" value="1"/>
</dbReference>
<proteinExistence type="predicted"/>
<protein>
    <submittedName>
        <fullName evidence="6">AcrR family transcriptional regulator</fullName>
    </submittedName>
</protein>
<dbReference type="InterPro" id="IPR011075">
    <property type="entry name" value="TetR_C"/>
</dbReference>
<dbReference type="InterPro" id="IPR009057">
    <property type="entry name" value="Homeodomain-like_sf"/>
</dbReference>
<name>A0A7W9ER97_9SPHN</name>
<dbReference type="RefSeq" id="WP_184099304.1">
    <property type="nucleotide sequence ID" value="NZ_JACIJH010000009.1"/>
</dbReference>
<evidence type="ECO:0000256" key="2">
    <source>
        <dbReference type="ARBA" id="ARBA00023125"/>
    </source>
</evidence>
<feature type="domain" description="HTH tetR-type" evidence="5">
    <location>
        <begin position="18"/>
        <end position="78"/>
    </location>
</feature>
<keyword evidence="3" id="KW-0804">Transcription</keyword>
<dbReference type="EMBL" id="JACIJH010000009">
    <property type="protein sequence ID" value="MBB5707458.1"/>
    <property type="molecule type" value="Genomic_DNA"/>
</dbReference>
<dbReference type="PROSITE" id="PS50977">
    <property type="entry name" value="HTH_TETR_2"/>
    <property type="match status" value="1"/>
</dbReference>
<dbReference type="GO" id="GO:0003700">
    <property type="term" value="F:DNA-binding transcription factor activity"/>
    <property type="evidence" value="ECO:0007669"/>
    <property type="project" value="TreeGrafter"/>
</dbReference>
<sequence>MARPKQNLYGQEMGSKGFQTREKIIDATTELLGRRPLRDIKVAEIGQNAGVSTATIYLYFETVSDIALAAIDRIDQASPEIVQLLEREWKRDKLLQYSRELVNLHFSIWDRHHALLRVRNFVADEGDRRFVDSRRRSVEPVHLLLQEKIRELQAVLPEERRLDPPSTASVVLAMLERTAQVIRLPSAHKATRPRQVDTAAFLVASAISGGAPFMETLPAGLADSAEQLPSAIRVNRGN</sequence>
<dbReference type="AlphaFoldDB" id="A0A7W9ER97"/>
<accession>A0A7W9ER97</accession>
<dbReference type="InterPro" id="IPR001647">
    <property type="entry name" value="HTH_TetR"/>
</dbReference>
<evidence type="ECO:0000259" key="5">
    <source>
        <dbReference type="PROSITE" id="PS50977"/>
    </source>
</evidence>
<evidence type="ECO:0000313" key="7">
    <source>
        <dbReference type="Proteomes" id="UP000537161"/>
    </source>
</evidence>
<dbReference type="SUPFAM" id="SSF46689">
    <property type="entry name" value="Homeodomain-like"/>
    <property type="match status" value="1"/>
</dbReference>
<gene>
    <name evidence="6" type="ORF">FHR21_002824</name>
</gene>
<keyword evidence="7" id="KW-1185">Reference proteome</keyword>
<dbReference type="Gene3D" id="1.10.10.60">
    <property type="entry name" value="Homeodomain-like"/>
    <property type="match status" value="1"/>
</dbReference>